<dbReference type="OrthoDB" id="280886at2"/>
<dbReference type="KEGG" id="aagg:ETAA8_10040"/>
<reference evidence="1 2" key="1">
    <citation type="submission" date="2019-02" db="EMBL/GenBank/DDBJ databases">
        <title>Deep-cultivation of Planctomycetes and their phenomic and genomic characterization uncovers novel biology.</title>
        <authorList>
            <person name="Wiegand S."/>
            <person name="Jogler M."/>
            <person name="Boedeker C."/>
            <person name="Pinto D."/>
            <person name="Vollmers J."/>
            <person name="Rivas-Marin E."/>
            <person name="Kohn T."/>
            <person name="Peeters S.H."/>
            <person name="Heuer A."/>
            <person name="Rast P."/>
            <person name="Oberbeckmann S."/>
            <person name="Bunk B."/>
            <person name="Jeske O."/>
            <person name="Meyerdierks A."/>
            <person name="Storesund J.E."/>
            <person name="Kallscheuer N."/>
            <person name="Luecker S."/>
            <person name="Lage O.M."/>
            <person name="Pohl T."/>
            <person name="Merkel B.J."/>
            <person name="Hornburger P."/>
            <person name="Mueller R.-W."/>
            <person name="Bruemmer F."/>
            <person name="Labrenz M."/>
            <person name="Spormann A.M."/>
            <person name="Op den Camp H."/>
            <person name="Overmann J."/>
            <person name="Amann R."/>
            <person name="Jetten M.S.M."/>
            <person name="Mascher T."/>
            <person name="Medema M.H."/>
            <person name="Devos D.P."/>
            <person name="Kaster A.-K."/>
            <person name="Ovreas L."/>
            <person name="Rohde M."/>
            <person name="Galperin M.Y."/>
            <person name="Jogler C."/>
        </authorList>
    </citation>
    <scope>NUCLEOTIDE SEQUENCE [LARGE SCALE GENOMIC DNA]</scope>
    <source>
        <strain evidence="1 2">ETA_A8</strain>
    </source>
</reference>
<proteinExistence type="predicted"/>
<dbReference type="EMBL" id="CP036274">
    <property type="protein sequence ID" value="QDU25932.1"/>
    <property type="molecule type" value="Genomic_DNA"/>
</dbReference>
<dbReference type="Proteomes" id="UP000315017">
    <property type="component" value="Chromosome"/>
</dbReference>
<keyword evidence="2" id="KW-1185">Reference proteome</keyword>
<evidence type="ECO:0000313" key="2">
    <source>
        <dbReference type="Proteomes" id="UP000315017"/>
    </source>
</evidence>
<accession>A0A517Y715</accession>
<dbReference type="InterPro" id="IPR011990">
    <property type="entry name" value="TPR-like_helical_dom_sf"/>
</dbReference>
<dbReference type="Gene3D" id="1.25.40.10">
    <property type="entry name" value="Tetratricopeptide repeat domain"/>
    <property type="match status" value="1"/>
</dbReference>
<name>A0A517Y715_9BACT</name>
<dbReference type="RefSeq" id="WP_145085675.1">
    <property type="nucleotide sequence ID" value="NZ_CP036274.1"/>
</dbReference>
<evidence type="ECO:0008006" key="3">
    <source>
        <dbReference type="Google" id="ProtNLM"/>
    </source>
</evidence>
<evidence type="ECO:0000313" key="1">
    <source>
        <dbReference type="EMBL" id="QDU25932.1"/>
    </source>
</evidence>
<sequence>MPTRRERIEALLVDEPQDQFLRYGLAIEFENESRFEDSAVVFRSLMNDPVPHVPSFLRGAQLFVRMDEIEEARAALRTGIEIARSRGEMHPAGEMAELLMTLGSLGE</sequence>
<protein>
    <recommendedName>
        <fullName evidence="3">Tetratricopeptide repeat protein</fullName>
    </recommendedName>
</protein>
<organism evidence="1 2">
    <name type="scientific">Anatilimnocola aggregata</name>
    <dbReference type="NCBI Taxonomy" id="2528021"/>
    <lineage>
        <taxon>Bacteria</taxon>
        <taxon>Pseudomonadati</taxon>
        <taxon>Planctomycetota</taxon>
        <taxon>Planctomycetia</taxon>
        <taxon>Pirellulales</taxon>
        <taxon>Pirellulaceae</taxon>
        <taxon>Anatilimnocola</taxon>
    </lineage>
</organism>
<dbReference type="AlphaFoldDB" id="A0A517Y715"/>
<gene>
    <name evidence="1" type="ORF">ETAA8_10040</name>
</gene>